<proteinExistence type="predicted"/>
<dbReference type="InterPro" id="IPR015058">
    <property type="entry name" value="DUF1878"/>
</dbReference>
<dbReference type="RefSeq" id="WP_090854577.1">
    <property type="nucleotide sequence ID" value="NZ_FNJU01000005.1"/>
</dbReference>
<sequence length="113" mass="13211">MESLEARVNRLEYYQKLLLQLLDKEKVNFYKLIVESNLQENEVNDLLNLCELMSIEYKKQKAEGLVIFSPLLTQFAGLLNPKLNIKNTIEALLKQGLFVPVMTEFYDLLKEND</sequence>
<keyword evidence="2" id="KW-1185">Reference proteome</keyword>
<evidence type="ECO:0000313" key="2">
    <source>
        <dbReference type="Proteomes" id="UP000199159"/>
    </source>
</evidence>
<dbReference type="AlphaFoldDB" id="A0A1H0UWG5"/>
<dbReference type="Pfam" id="PF08963">
    <property type="entry name" value="DUF1878"/>
    <property type="match status" value="1"/>
</dbReference>
<organism evidence="1 2">
    <name type="scientific">Litchfieldia salsa</name>
    <dbReference type="NCBI Taxonomy" id="930152"/>
    <lineage>
        <taxon>Bacteria</taxon>
        <taxon>Bacillati</taxon>
        <taxon>Bacillota</taxon>
        <taxon>Bacilli</taxon>
        <taxon>Bacillales</taxon>
        <taxon>Bacillaceae</taxon>
        <taxon>Litchfieldia</taxon>
    </lineage>
</organism>
<reference evidence="2" key="1">
    <citation type="submission" date="2016-10" db="EMBL/GenBank/DDBJ databases">
        <authorList>
            <person name="Varghese N."/>
            <person name="Submissions S."/>
        </authorList>
    </citation>
    <scope>NUCLEOTIDE SEQUENCE [LARGE SCALE GENOMIC DNA]</scope>
    <source>
        <strain evidence="2">IBRC-M10078</strain>
    </source>
</reference>
<evidence type="ECO:0008006" key="3">
    <source>
        <dbReference type="Google" id="ProtNLM"/>
    </source>
</evidence>
<dbReference type="EMBL" id="FNJU01000005">
    <property type="protein sequence ID" value="SDP70268.1"/>
    <property type="molecule type" value="Genomic_DNA"/>
</dbReference>
<protein>
    <recommendedName>
        <fullName evidence="3">DUF1878 family protein</fullName>
    </recommendedName>
</protein>
<evidence type="ECO:0000313" key="1">
    <source>
        <dbReference type="EMBL" id="SDP70268.1"/>
    </source>
</evidence>
<gene>
    <name evidence="1" type="ORF">SAMN05216565_105203</name>
</gene>
<dbReference type="OrthoDB" id="2353223at2"/>
<accession>A0A1H0UWG5</accession>
<dbReference type="Proteomes" id="UP000199159">
    <property type="component" value="Unassembled WGS sequence"/>
</dbReference>
<dbReference type="SUPFAM" id="SSF109915">
    <property type="entry name" value="Hypothetical protein YhaI"/>
    <property type="match status" value="1"/>
</dbReference>
<dbReference type="InterPro" id="IPR035945">
    <property type="entry name" value="YhaI-like_sf"/>
</dbReference>
<dbReference type="STRING" id="930152.SAMN05216565_105203"/>
<dbReference type="Gene3D" id="1.10.3750.10">
    <property type="entry name" value="YhaI-like"/>
    <property type="match status" value="1"/>
</dbReference>
<name>A0A1H0UWG5_9BACI</name>